<dbReference type="EMBL" id="MK620899">
    <property type="protein sequence ID" value="QBZ72759.1"/>
    <property type="molecule type" value="Genomic_DNA"/>
</dbReference>
<dbReference type="Proteomes" id="UP000297070">
    <property type="component" value="Segment"/>
</dbReference>
<reference evidence="1 2" key="1">
    <citation type="submission" date="2019-03" db="EMBL/GenBank/DDBJ databases">
        <authorList>
            <person name="Douthitt C."/>
            <person name="D'Elia T."/>
            <person name="Bockoras C."/>
            <person name="Boss C."/>
            <person name="Clemons M."/>
            <person name="Green W."/>
            <person name="Harel H."/>
            <person name="Larralde J."/>
            <person name="Lopez M."/>
            <person name="Magana D."/>
            <person name="Miguel M."/>
            <person name="Muschweck L."/>
            <person name="Olivos K."/>
            <person name="Racette D."/>
            <person name="Reynolds M."/>
            <person name="Ru Y."/>
            <person name="Santana M."/>
            <person name="Simon R."/>
            <person name="Smotrilla K."/>
            <person name="Sufficool B."/>
            <person name="Tamayo B."/>
            <person name="Tirado E."/>
            <person name="Vajanyi M."/>
            <person name="Weger M."/>
            <person name="Wehr A."/>
            <person name="Whitaker K."/>
            <person name="Garlena R.A."/>
            <person name="Russell D.A."/>
            <person name="Pope W.H."/>
            <person name="Jacobs-Sera D."/>
            <person name="Hatfull G.F."/>
        </authorList>
    </citation>
    <scope>NUCLEOTIDE SEQUENCE [LARGE SCALE GENOMIC DNA]</scope>
</reference>
<name>A0A4D6E263_9CAUD</name>
<dbReference type="RefSeq" id="YP_009821524.1">
    <property type="nucleotide sequence ID" value="NC_048176.1"/>
</dbReference>
<evidence type="ECO:0000313" key="1">
    <source>
        <dbReference type="EMBL" id="QBZ72759.1"/>
    </source>
</evidence>
<accession>A0A4D6E263</accession>
<organism evidence="1 2">
    <name type="scientific">Gordonia phage GodonK</name>
    <dbReference type="NCBI Taxonomy" id="2562192"/>
    <lineage>
        <taxon>Viruses</taxon>
        <taxon>Duplodnaviria</taxon>
        <taxon>Heunggongvirae</taxon>
        <taxon>Uroviricota</taxon>
        <taxon>Caudoviricetes</taxon>
        <taxon>Godonkavirus</taxon>
        <taxon>Godonkavirus godonK</taxon>
    </lineage>
</organism>
<sequence>MTYVPKIGDQVIVDAPFGYGNIHTVVCVRPFDDNYQVSLENPLGTLITPVIDASGHQTVKPVKVRPS</sequence>
<keyword evidence="2" id="KW-1185">Reference proteome</keyword>
<dbReference type="GeneID" id="55013007"/>
<proteinExistence type="predicted"/>
<gene>
    <name evidence="1" type="primary">171</name>
    <name evidence="1" type="ORF">SEA_GODONK_171</name>
</gene>
<protein>
    <submittedName>
        <fullName evidence="1">Uncharacterized protein</fullName>
    </submittedName>
</protein>
<dbReference type="KEGG" id="vg:55013007"/>
<evidence type="ECO:0000313" key="2">
    <source>
        <dbReference type="Proteomes" id="UP000297070"/>
    </source>
</evidence>